<dbReference type="InterPro" id="IPR002502">
    <property type="entry name" value="Amidase_domain"/>
</dbReference>
<dbReference type="InterPro" id="IPR051206">
    <property type="entry name" value="NAMLAA_amidase_2"/>
</dbReference>
<organism evidence="6 7">
    <name type="scientific">Sediminibacterium goheungense</name>
    <dbReference type="NCBI Taxonomy" id="1086393"/>
    <lineage>
        <taxon>Bacteria</taxon>
        <taxon>Pseudomonadati</taxon>
        <taxon>Bacteroidota</taxon>
        <taxon>Chitinophagia</taxon>
        <taxon>Chitinophagales</taxon>
        <taxon>Chitinophagaceae</taxon>
        <taxon>Sediminibacterium</taxon>
    </lineage>
</organism>
<sequence length="322" mass="36070">MAGISSKAVGKLDNKYEYNGKEKQEKEFSDGSGLEWYDFSARLYDQQIGRFSNVDPLSEKFYQWCTYNYSFNNPIKFGDPTGMAPFDWVMRTKSDGSRNPVWDDRVIDQATATKYHGSDATYLGKEHQYTGSGGRTINLNTDKTWGDVSQYKKSIINGEMQSSDITQNRVSELERGSLSSVAGVVLHRTESSNTKGTLNAFKTGRDGVNYGTHFLVGKDGEILQTANLENYTLHVGKTRLNSYPKNQNSIGIEVVGKYDYTNKAWESLTPSQVRSVTSLTNYLMVSYKLSSTSLYTHDKISYKTHGEGTVVLDAIKSGLIKK</sequence>
<feature type="domain" description="N-acetylmuramoyl-L-alanine amidase" evidence="5">
    <location>
        <begin position="171"/>
        <end position="308"/>
    </location>
</feature>
<dbReference type="NCBIfam" id="TIGR03696">
    <property type="entry name" value="Rhs_assc_core"/>
    <property type="match status" value="1"/>
</dbReference>
<dbReference type="GO" id="GO:0008745">
    <property type="term" value="F:N-acetylmuramoyl-L-alanine amidase activity"/>
    <property type="evidence" value="ECO:0007669"/>
    <property type="project" value="UniProtKB-EC"/>
</dbReference>
<dbReference type="GO" id="GO:0009254">
    <property type="term" value="P:peptidoglycan turnover"/>
    <property type="evidence" value="ECO:0007669"/>
    <property type="project" value="TreeGrafter"/>
</dbReference>
<dbReference type="AlphaFoldDB" id="A0A4R6J0I0"/>
<dbReference type="Pfam" id="PF01510">
    <property type="entry name" value="Amidase_2"/>
    <property type="match status" value="1"/>
</dbReference>
<dbReference type="EC" id="3.5.1.28" evidence="2"/>
<keyword evidence="7" id="KW-1185">Reference proteome</keyword>
<dbReference type="InterPro" id="IPR036505">
    <property type="entry name" value="Amidase/PGRP_sf"/>
</dbReference>
<dbReference type="EMBL" id="SNWP01000010">
    <property type="protein sequence ID" value="TDO28709.1"/>
    <property type="molecule type" value="Genomic_DNA"/>
</dbReference>
<evidence type="ECO:0000256" key="1">
    <source>
        <dbReference type="ARBA" id="ARBA00001561"/>
    </source>
</evidence>
<evidence type="ECO:0000313" key="6">
    <source>
        <dbReference type="EMBL" id="TDO28709.1"/>
    </source>
</evidence>
<dbReference type="PANTHER" id="PTHR30417:SF1">
    <property type="entry name" value="N-ACETYLMURAMOYL-L-ALANINE AMIDASE AMID"/>
    <property type="match status" value="1"/>
</dbReference>
<comment type="catalytic activity">
    <reaction evidence="1">
        <text>Hydrolyzes the link between N-acetylmuramoyl residues and L-amino acid residues in certain cell-wall glycopeptides.</text>
        <dbReference type="EC" id="3.5.1.28"/>
    </reaction>
</comment>
<dbReference type="GO" id="GO:0009253">
    <property type="term" value="P:peptidoglycan catabolic process"/>
    <property type="evidence" value="ECO:0007669"/>
    <property type="project" value="InterPro"/>
</dbReference>
<keyword evidence="4" id="KW-0961">Cell wall biogenesis/degradation</keyword>
<dbReference type="PANTHER" id="PTHR30417">
    <property type="entry name" value="N-ACETYLMURAMOYL-L-ALANINE AMIDASE AMID"/>
    <property type="match status" value="1"/>
</dbReference>
<evidence type="ECO:0000256" key="4">
    <source>
        <dbReference type="ARBA" id="ARBA00023316"/>
    </source>
</evidence>
<evidence type="ECO:0000256" key="2">
    <source>
        <dbReference type="ARBA" id="ARBA00011901"/>
    </source>
</evidence>
<comment type="caution">
    <text evidence="6">The sequence shown here is derived from an EMBL/GenBank/DDBJ whole genome shotgun (WGS) entry which is preliminary data.</text>
</comment>
<dbReference type="SMART" id="SM00644">
    <property type="entry name" value="Ami_2"/>
    <property type="match status" value="1"/>
</dbReference>
<dbReference type="InterPro" id="IPR022385">
    <property type="entry name" value="Rhs_assc_core"/>
</dbReference>
<evidence type="ECO:0000259" key="5">
    <source>
        <dbReference type="SMART" id="SM00644"/>
    </source>
</evidence>
<proteinExistence type="predicted"/>
<gene>
    <name evidence="6" type="ORF">BC659_0789</name>
</gene>
<dbReference type="CDD" id="cd06583">
    <property type="entry name" value="PGRP"/>
    <property type="match status" value="1"/>
</dbReference>
<dbReference type="Gene3D" id="2.180.10.10">
    <property type="entry name" value="RHS repeat-associated core"/>
    <property type="match status" value="1"/>
</dbReference>
<evidence type="ECO:0000313" key="7">
    <source>
        <dbReference type="Proteomes" id="UP000295741"/>
    </source>
</evidence>
<dbReference type="GO" id="GO:0071555">
    <property type="term" value="P:cell wall organization"/>
    <property type="evidence" value="ECO:0007669"/>
    <property type="project" value="UniProtKB-KW"/>
</dbReference>
<evidence type="ECO:0000256" key="3">
    <source>
        <dbReference type="ARBA" id="ARBA00022801"/>
    </source>
</evidence>
<dbReference type="OrthoDB" id="976756at2"/>
<dbReference type="Proteomes" id="UP000295741">
    <property type="component" value="Unassembled WGS sequence"/>
</dbReference>
<name>A0A4R6J0I0_9BACT</name>
<dbReference type="Gene3D" id="3.40.80.10">
    <property type="entry name" value="Peptidoglycan recognition protein-like"/>
    <property type="match status" value="1"/>
</dbReference>
<reference evidence="6 7" key="1">
    <citation type="submission" date="2019-03" db="EMBL/GenBank/DDBJ databases">
        <title>Genomic Encyclopedia of Archaeal and Bacterial Type Strains, Phase II (KMG-II): from individual species to whole genera.</title>
        <authorList>
            <person name="Goeker M."/>
        </authorList>
    </citation>
    <scope>NUCLEOTIDE SEQUENCE [LARGE SCALE GENOMIC DNA]</scope>
    <source>
        <strain evidence="6 7">DSM 28323</strain>
    </source>
</reference>
<dbReference type="SUPFAM" id="SSF55846">
    <property type="entry name" value="N-acetylmuramoyl-L-alanine amidase-like"/>
    <property type="match status" value="1"/>
</dbReference>
<keyword evidence="3" id="KW-0378">Hydrolase</keyword>
<accession>A0A4R6J0I0</accession>
<protein>
    <recommendedName>
        <fullName evidence="2">N-acetylmuramoyl-L-alanine amidase</fullName>
        <ecNumber evidence="2">3.5.1.28</ecNumber>
    </recommendedName>
</protein>